<sequence>MSEVRTQASPPEQQPSPRPLALTSRSAQVEWDEPLAPNGLIESCELHVRSSCPQPPQPVLPLCVEGQIETRFFGRGRNYNVTGLQPYSSYQLRATCYNNMGSTASNWTTVTTLTEAPQYISPFEVYSNLTLVWLDWSASFSLNGPLRDYSLTDNNLRVYIGFHSYLYIPRTSEKTLSLQVTCTTDIGSASTPIIRYSPATGMSPVEPTPGGKQGVGTQGAPVYSEMWFILLLVFLGLLVLAVLLGLVLRRALRKEPFIRERPPLIPLQKRSQAGGDAYMRPYSDMCSKHHASTLLLTDLSTVAGLTDSKIVGGGSRFSPMSVLRVPSQSQLSRAYSQNSLHRSVSQLIEQDRKSLMGEGGHDSGLYVEDDEFVEAIKAFSSVRKEHTMFTDTHL</sequence>
<dbReference type="InterPro" id="IPR003961">
    <property type="entry name" value="FN3_dom"/>
</dbReference>
<dbReference type="SUPFAM" id="SSF49265">
    <property type="entry name" value="Fibronectin type III"/>
    <property type="match status" value="1"/>
</dbReference>
<organism evidence="4 5">
    <name type="scientific">Hucho hucho</name>
    <name type="common">huchen</name>
    <dbReference type="NCBI Taxonomy" id="62062"/>
    <lineage>
        <taxon>Eukaryota</taxon>
        <taxon>Metazoa</taxon>
        <taxon>Chordata</taxon>
        <taxon>Craniata</taxon>
        <taxon>Vertebrata</taxon>
        <taxon>Euteleostomi</taxon>
        <taxon>Actinopterygii</taxon>
        <taxon>Neopterygii</taxon>
        <taxon>Teleostei</taxon>
        <taxon>Protacanthopterygii</taxon>
        <taxon>Salmoniformes</taxon>
        <taxon>Salmonidae</taxon>
        <taxon>Salmoninae</taxon>
        <taxon>Hucho</taxon>
    </lineage>
</organism>
<feature type="domain" description="Fibronectin type-III" evidence="3">
    <location>
        <begin position="11"/>
        <end position="119"/>
    </location>
</feature>
<dbReference type="Gene3D" id="2.60.40.10">
    <property type="entry name" value="Immunoglobulins"/>
    <property type="match status" value="1"/>
</dbReference>
<dbReference type="GeneTree" id="ENSGT00940000165654"/>
<keyword evidence="2" id="KW-0472">Membrane</keyword>
<dbReference type="PROSITE" id="PS50853">
    <property type="entry name" value="FN3"/>
    <property type="match status" value="1"/>
</dbReference>
<accession>A0A4W5MXW2</accession>
<protein>
    <recommendedName>
        <fullName evidence="3">Fibronectin type-III domain-containing protein</fullName>
    </recommendedName>
</protein>
<feature type="transmembrane region" description="Helical" evidence="2">
    <location>
        <begin position="226"/>
        <end position="248"/>
    </location>
</feature>
<reference evidence="4" key="3">
    <citation type="submission" date="2025-09" db="UniProtKB">
        <authorList>
            <consortium name="Ensembl"/>
        </authorList>
    </citation>
    <scope>IDENTIFICATION</scope>
</reference>
<keyword evidence="5" id="KW-1185">Reference proteome</keyword>
<dbReference type="Pfam" id="PF00041">
    <property type="entry name" value="fn3"/>
    <property type="match status" value="1"/>
</dbReference>
<evidence type="ECO:0000256" key="1">
    <source>
        <dbReference type="SAM" id="MobiDB-lite"/>
    </source>
</evidence>
<evidence type="ECO:0000259" key="3">
    <source>
        <dbReference type="PROSITE" id="PS50853"/>
    </source>
</evidence>
<evidence type="ECO:0000313" key="4">
    <source>
        <dbReference type="Ensembl" id="ENSHHUP00000042718.1"/>
    </source>
</evidence>
<dbReference type="CDD" id="cd00063">
    <property type="entry name" value="FN3"/>
    <property type="match status" value="1"/>
</dbReference>
<dbReference type="SMART" id="SM00060">
    <property type="entry name" value="FN3"/>
    <property type="match status" value="1"/>
</dbReference>
<dbReference type="Proteomes" id="UP000314982">
    <property type="component" value="Unassembled WGS sequence"/>
</dbReference>
<keyword evidence="2" id="KW-0812">Transmembrane</keyword>
<evidence type="ECO:0000256" key="2">
    <source>
        <dbReference type="SAM" id="Phobius"/>
    </source>
</evidence>
<dbReference type="Ensembl" id="ENSHHUT00000044334.1">
    <property type="protein sequence ID" value="ENSHHUP00000042718.1"/>
    <property type="gene ID" value="ENSHHUG00000026292.1"/>
</dbReference>
<proteinExistence type="predicted"/>
<dbReference type="AlphaFoldDB" id="A0A4W5MXW2"/>
<keyword evidence="2" id="KW-1133">Transmembrane helix</keyword>
<dbReference type="STRING" id="62062.ENSHHUP00000042718"/>
<reference evidence="5" key="1">
    <citation type="submission" date="2018-06" db="EMBL/GenBank/DDBJ databases">
        <title>Genome assembly of Danube salmon.</title>
        <authorList>
            <person name="Macqueen D.J."/>
            <person name="Gundappa M.K."/>
        </authorList>
    </citation>
    <scope>NUCLEOTIDE SEQUENCE [LARGE SCALE GENOMIC DNA]</scope>
</reference>
<feature type="region of interest" description="Disordered" evidence="1">
    <location>
        <begin position="1"/>
        <end position="25"/>
    </location>
</feature>
<dbReference type="InterPro" id="IPR013783">
    <property type="entry name" value="Ig-like_fold"/>
</dbReference>
<name>A0A4W5MXW2_9TELE</name>
<evidence type="ECO:0000313" key="5">
    <source>
        <dbReference type="Proteomes" id="UP000314982"/>
    </source>
</evidence>
<dbReference type="InterPro" id="IPR036116">
    <property type="entry name" value="FN3_sf"/>
</dbReference>
<reference evidence="4" key="2">
    <citation type="submission" date="2025-08" db="UniProtKB">
        <authorList>
            <consortium name="Ensembl"/>
        </authorList>
    </citation>
    <scope>IDENTIFICATION</scope>
</reference>
<feature type="compositionally biased region" description="Polar residues" evidence="1">
    <location>
        <begin position="1"/>
        <end position="11"/>
    </location>
</feature>